<dbReference type="GO" id="GO:0046873">
    <property type="term" value="F:metal ion transmembrane transporter activity"/>
    <property type="evidence" value="ECO:0007669"/>
    <property type="project" value="InterPro"/>
</dbReference>
<dbReference type="GeneID" id="10983198"/>
<protein>
    <submittedName>
        <fullName evidence="7">Uncharacterized protein</fullName>
    </submittedName>
</protein>
<evidence type="ECO:0000313" key="7">
    <source>
        <dbReference type="EMBL" id="BAP61965.1"/>
    </source>
</evidence>
<keyword evidence="4 6" id="KW-1133">Transmembrane helix</keyword>
<evidence type="ECO:0000256" key="2">
    <source>
        <dbReference type="ARBA" id="ARBA00009190"/>
    </source>
</evidence>
<dbReference type="KEGG" id="mmak:MMKA1_18480"/>
<dbReference type="RefSeq" id="WP_013999913.1">
    <property type="nucleotide sequence ID" value="NZ_AP011526.1"/>
</dbReference>
<keyword evidence="5 6" id="KW-0472">Membrane</keyword>
<keyword evidence="3 6" id="KW-0812">Transmembrane</keyword>
<comment type="subcellular location">
    <subcellularLocation>
        <location evidence="1">Membrane</location>
        <topology evidence="1">Multi-pass membrane protein</topology>
    </subcellularLocation>
</comment>
<evidence type="ECO:0000256" key="3">
    <source>
        <dbReference type="ARBA" id="ARBA00022692"/>
    </source>
</evidence>
<proteinExistence type="inferred from homology"/>
<organism evidence="7 8">
    <name type="scientific">Methanococcus maripaludis KA1</name>
    <dbReference type="NCBI Taxonomy" id="637914"/>
    <lineage>
        <taxon>Archaea</taxon>
        <taxon>Methanobacteriati</taxon>
        <taxon>Methanobacteriota</taxon>
        <taxon>Methanomada group</taxon>
        <taxon>Methanococci</taxon>
        <taxon>Methanococcales</taxon>
        <taxon>Methanococcaceae</taxon>
        <taxon>Methanococcus</taxon>
    </lineage>
</organism>
<dbReference type="AlphaFoldDB" id="A0A2Z5PJF9"/>
<gene>
    <name evidence="7" type="ORF">MMKA1_18480</name>
</gene>
<reference evidence="7 8" key="1">
    <citation type="submission" date="2009-06" db="EMBL/GenBank/DDBJ databases">
        <title>Molecular Evidence for Microbiologically Influenced Corrosion from genome of Methanogen.</title>
        <authorList>
            <person name="Ito N."/>
            <person name="Tsurumaru H."/>
            <person name="Shimizu A."/>
            <person name="Harada T."/>
            <person name="Hosoyama A."/>
            <person name="Horikawa H."/>
            <person name="Wakai S."/>
            <person name="Sasaki K."/>
            <person name="Nishijima K."/>
            <person name="Ataku H."/>
            <person name="Yamazaki J."/>
            <person name="Mise M."/>
            <person name="Yamazaki S."/>
            <person name="Tanikawa S."/>
            <person name="Harayama S."/>
            <person name="Fujita N."/>
        </authorList>
    </citation>
    <scope>NUCLEOTIDE SEQUENCE [LARGE SCALE GENOMIC DNA]</scope>
    <source>
        <strain evidence="8">KA1 ( NBRC 102054)</strain>
    </source>
</reference>
<dbReference type="EMBL" id="AP011526">
    <property type="protein sequence ID" value="BAP61965.1"/>
    <property type="molecule type" value="Genomic_DNA"/>
</dbReference>
<dbReference type="GeneID" id="41280258"/>
<dbReference type="InterPro" id="IPR001727">
    <property type="entry name" value="GDT1-like"/>
</dbReference>
<accession>A0A2Z5PJF9</accession>
<comment type="similarity">
    <text evidence="2">Belongs to the GDT1 family.</text>
</comment>
<dbReference type="Pfam" id="PF01169">
    <property type="entry name" value="GDT1"/>
    <property type="match status" value="1"/>
</dbReference>
<evidence type="ECO:0000313" key="8">
    <source>
        <dbReference type="Proteomes" id="UP000264208"/>
    </source>
</evidence>
<sequence length="87" mass="9197">MKEILIVFVAIFLAELGDKTQLATLAFASKYGWAKAFLGSIVALALVNLLGALIGDKLGATLPTELIQKLSGAVFVIVGILMLFGKF</sequence>
<evidence type="ECO:0000256" key="1">
    <source>
        <dbReference type="ARBA" id="ARBA00004141"/>
    </source>
</evidence>
<dbReference type="Proteomes" id="UP000264208">
    <property type="component" value="Chromosome"/>
</dbReference>
<name>A0A2Z5PJF9_METMI</name>
<feature type="transmembrane region" description="Helical" evidence="6">
    <location>
        <begin position="33"/>
        <end position="54"/>
    </location>
</feature>
<evidence type="ECO:0000256" key="5">
    <source>
        <dbReference type="ARBA" id="ARBA00023136"/>
    </source>
</evidence>
<feature type="transmembrane region" description="Helical" evidence="6">
    <location>
        <begin position="66"/>
        <end position="85"/>
    </location>
</feature>
<evidence type="ECO:0000256" key="4">
    <source>
        <dbReference type="ARBA" id="ARBA00022989"/>
    </source>
</evidence>
<dbReference type="GO" id="GO:0016020">
    <property type="term" value="C:membrane"/>
    <property type="evidence" value="ECO:0007669"/>
    <property type="project" value="UniProtKB-SubCell"/>
</dbReference>
<evidence type="ECO:0000256" key="6">
    <source>
        <dbReference type="SAM" id="Phobius"/>
    </source>
</evidence>